<dbReference type="EMBL" id="OZ020097">
    <property type="protein sequence ID" value="CAK9267682.1"/>
    <property type="molecule type" value="Genomic_DNA"/>
</dbReference>
<keyword evidence="2" id="KW-1185">Reference proteome</keyword>
<dbReference type="Proteomes" id="UP001497444">
    <property type="component" value="Chromosome 2"/>
</dbReference>
<sequence>MLQTFVAVRSGFGLEVERLLEQTLHTNALPNKIVLGGYLGNGRLKFPFRSLRKKYWMIEMETCVWWDLLSYKPLDAAVVDPAGDQKSCSSTTNSAGSVDLEWVEHQIDELNCFGFHGSCVGAVYAYGDLLGQQCAVQSKPWHVVQSILFRNPGFVLRHCPVPSDTRAAGSTGDGVCKEMMADLLLWALDHSPSERNYIVIISDVQDRIFASVLYQMHLKGYRIFQTTPQAAKFGLLHRVLAEWPGSFFTIIPDRLQLPLKVLHQHENQANLENFGTGIGPAPVQPLKRFASDCDLRGAGVDLDHKKRKMTFATGVQLADQMGQNSNPKAIRLAKLQTDCRSLLGEIFADQPAGKGYDQAALKDDFKKRFGYELDNQAAGYKSLGMFLDVTMPELERKKLSRKGANLLFLPGAS</sequence>
<proteinExistence type="predicted"/>
<evidence type="ECO:0000313" key="2">
    <source>
        <dbReference type="Proteomes" id="UP001497444"/>
    </source>
</evidence>
<accession>A0ABP0WLD6</accession>
<reference evidence="1 2" key="1">
    <citation type="submission" date="2024-02" db="EMBL/GenBank/DDBJ databases">
        <authorList>
            <consortium name="ELIXIR-Norway"/>
            <consortium name="Elixir Norway"/>
        </authorList>
    </citation>
    <scope>NUCLEOTIDE SEQUENCE [LARGE SCALE GENOMIC DNA]</scope>
</reference>
<protein>
    <submittedName>
        <fullName evidence="1">Uncharacterized protein</fullName>
    </submittedName>
</protein>
<organism evidence="1 2">
    <name type="scientific">Sphagnum jensenii</name>
    <dbReference type="NCBI Taxonomy" id="128206"/>
    <lineage>
        <taxon>Eukaryota</taxon>
        <taxon>Viridiplantae</taxon>
        <taxon>Streptophyta</taxon>
        <taxon>Embryophyta</taxon>
        <taxon>Bryophyta</taxon>
        <taxon>Sphagnophytina</taxon>
        <taxon>Sphagnopsida</taxon>
        <taxon>Sphagnales</taxon>
        <taxon>Sphagnaceae</taxon>
        <taxon>Sphagnum</taxon>
    </lineage>
</organism>
<evidence type="ECO:0000313" key="1">
    <source>
        <dbReference type="EMBL" id="CAK9267682.1"/>
    </source>
</evidence>
<gene>
    <name evidence="1" type="ORF">CSSPJE1EN1_LOCUS13160</name>
</gene>
<name>A0ABP0WLD6_9BRYO</name>